<dbReference type="InterPro" id="IPR029058">
    <property type="entry name" value="AB_hydrolase_fold"/>
</dbReference>
<accession>A0ABV1UCX4</accession>
<organism evidence="1 2">
    <name type="scientific">Streptomyces sp. 900105245</name>
    <dbReference type="NCBI Taxonomy" id="3154379"/>
    <lineage>
        <taxon>Bacteria</taxon>
        <taxon>Bacillati</taxon>
        <taxon>Actinomycetota</taxon>
        <taxon>Actinomycetes</taxon>
        <taxon>Kitasatosporales</taxon>
        <taxon>Streptomycetaceae</taxon>
        <taxon>Streptomyces</taxon>
    </lineage>
</organism>
<dbReference type="Proteomes" id="UP001470023">
    <property type="component" value="Unassembled WGS sequence"/>
</dbReference>
<dbReference type="SUPFAM" id="SSF53474">
    <property type="entry name" value="alpha/beta-Hydrolases"/>
    <property type="match status" value="1"/>
</dbReference>
<evidence type="ECO:0000313" key="2">
    <source>
        <dbReference type="Proteomes" id="UP001470023"/>
    </source>
</evidence>
<sequence>PLAQQRELAALIPGADRPRVVESPYGHDGFLIETEQVAPMVRELLA</sequence>
<evidence type="ECO:0000313" key="1">
    <source>
        <dbReference type="EMBL" id="MER6431072.1"/>
    </source>
</evidence>
<dbReference type="EMBL" id="JBEPAZ010000025">
    <property type="protein sequence ID" value="MER6431072.1"/>
    <property type="molecule type" value="Genomic_DNA"/>
</dbReference>
<name>A0ABV1UCX4_9ACTN</name>
<comment type="caution">
    <text evidence="1">The sequence shown here is derived from an EMBL/GenBank/DDBJ whole genome shotgun (WGS) entry which is preliminary data.</text>
</comment>
<keyword evidence="2" id="KW-1185">Reference proteome</keyword>
<feature type="non-terminal residue" evidence="1">
    <location>
        <position position="1"/>
    </location>
</feature>
<protein>
    <submittedName>
        <fullName evidence="1">Homoserine O-acetyltransferase</fullName>
    </submittedName>
</protein>
<gene>
    <name evidence="1" type="ORF">ABT272_25565</name>
</gene>
<dbReference type="Gene3D" id="3.40.50.1820">
    <property type="entry name" value="alpha/beta hydrolase"/>
    <property type="match status" value="1"/>
</dbReference>
<proteinExistence type="predicted"/>
<reference evidence="1 2" key="1">
    <citation type="submission" date="2024-06" db="EMBL/GenBank/DDBJ databases">
        <title>The Natural Products Discovery Center: Release of the First 8490 Sequenced Strains for Exploring Actinobacteria Biosynthetic Diversity.</title>
        <authorList>
            <person name="Kalkreuter E."/>
            <person name="Kautsar S.A."/>
            <person name="Yang D."/>
            <person name="Bader C.D."/>
            <person name="Teijaro C.N."/>
            <person name="Fluegel L."/>
            <person name="Davis C.M."/>
            <person name="Simpson J.R."/>
            <person name="Lauterbach L."/>
            <person name="Steele A.D."/>
            <person name="Gui C."/>
            <person name="Meng S."/>
            <person name="Li G."/>
            <person name="Viehrig K."/>
            <person name="Ye F."/>
            <person name="Su P."/>
            <person name="Kiefer A.F."/>
            <person name="Nichols A."/>
            <person name="Cepeda A.J."/>
            <person name="Yan W."/>
            <person name="Fan B."/>
            <person name="Jiang Y."/>
            <person name="Adhikari A."/>
            <person name="Zheng C.-J."/>
            <person name="Schuster L."/>
            <person name="Cowan T.M."/>
            <person name="Smanski M.J."/>
            <person name="Chevrette M.G."/>
            <person name="De Carvalho L.P.S."/>
            <person name="Shen B."/>
        </authorList>
    </citation>
    <scope>NUCLEOTIDE SEQUENCE [LARGE SCALE GENOMIC DNA]</scope>
    <source>
        <strain evidence="1 2">NPDC001166</strain>
    </source>
</reference>